<keyword evidence="3" id="KW-1185">Reference proteome</keyword>
<protein>
    <recommendedName>
        <fullName evidence="4">UBN2_3 domain-containing protein</fullName>
    </recommendedName>
</protein>
<feature type="compositionally biased region" description="Low complexity" evidence="1">
    <location>
        <begin position="295"/>
        <end position="312"/>
    </location>
</feature>
<dbReference type="EMBL" id="BAABME010022862">
    <property type="protein sequence ID" value="GAA0166774.1"/>
    <property type="molecule type" value="Genomic_DNA"/>
</dbReference>
<dbReference type="AlphaFoldDB" id="A0AAV3QRP3"/>
<dbReference type="PANTHER" id="PTHR47481:SF43">
    <property type="entry name" value="RETROTRANSPOSON COPIA-LIKE N-TERMINAL DOMAIN-CONTAINING PROTEIN"/>
    <property type="match status" value="1"/>
</dbReference>
<sequence>MVLAGVSTSAALPIDTIGVPTTPLVMSSSPMAPMSSNVPILHPSVLTALASIPTFSYSPIPTMSTQISMPLPTRPSIFATPSSSSTAHPPSPPPFTQLNHAHHYISIKLTNTNHLHWHTQLAPFLEGHDLFGYADGSILCPPSHVQDASGYFTLNPAYTFWLRQDKLIMSLLISSMSDETLPLAVGKSSSHAIWDAVKIALANPSFSSHLALQDKLIGLKKNNMTITEYLNHAKSTYDSLAAIVYSRGSAMSFEELRNYLGTHEFVNPVHPIALHVSDGLLRTPPPIAQYAARAPFSSPRGRGQSSRGRFGRAPGLGYSSDRRPPSSSSGHRWCFICESTMHLANDFPHRNHAASPQAFYATPSTQPSRLYAASGPPFHYSSSATPLFGDASITASWIPDTGASHHITPDLASIQNPEPYHGPDRV</sequence>
<dbReference type="Proteomes" id="UP001454036">
    <property type="component" value="Unassembled WGS sequence"/>
</dbReference>
<dbReference type="PANTHER" id="PTHR47481">
    <property type="match status" value="1"/>
</dbReference>
<organism evidence="2 3">
    <name type="scientific">Lithospermum erythrorhizon</name>
    <name type="common">Purple gromwell</name>
    <name type="synonym">Lithospermum officinale var. erythrorhizon</name>
    <dbReference type="NCBI Taxonomy" id="34254"/>
    <lineage>
        <taxon>Eukaryota</taxon>
        <taxon>Viridiplantae</taxon>
        <taxon>Streptophyta</taxon>
        <taxon>Embryophyta</taxon>
        <taxon>Tracheophyta</taxon>
        <taxon>Spermatophyta</taxon>
        <taxon>Magnoliopsida</taxon>
        <taxon>eudicotyledons</taxon>
        <taxon>Gunneridae</taxon>
        <taxon>Pentapetalae</taxon>
        <taxon>asterids</taxon>
        <taxon>lamiids</taxon>
        <taxon>Boraginales</taxon>
        <taxon>Boraginaceae</taxon>
        <taxon>Boraginoideae</taxon>
        <taxon>Lithospermeae</taxon>
        <taxon>Lithospermum</taxon>
    </lineage>
</organism>
<name>A0AAV3QRP3_LITER</name>
<gene>
    <name evidence="2" type="ORF">LIER_40253</name>
</gene>
<feature type="region of interest" description="Disordered" evidence="1">
    <location>
        <begin position="291"/>
        <end position="328"/>
    </location>
</feature>
<evidence type="ECO:0000313" key="3">
    <source>
        <dbReference type="Proteomes" id="UP001454036"/>
    </source>
</evidence>
<evidence type="ECO:0000256" key="1">
    <source>
        <dbReference type="SAM" id="MobiDB-lite"/>
    </source>
</evidence>
<comment type="caution">
    <text evidence="2">The sequence shown here is derived from an EMBL/GenBank/DDBJ whole genome shotgun (WGS) entry which is preliminary data.</text>
</comment>
<proteinExistence type="predicted"/>
<reference evidence="2 3" key="1">
    <citation type="submission" date="2024-01" db="EMBL/GenBank/DDBJ databases">
        <title>The complete chloroplast genome sequence of Lithospermum erythrorhizon: insights into the phylogenetic relationship among Boraginaceae species and the maternal lineages of purple gromwells.</title>
        <authorList>
            <person name="Okada T."/>
            <person name="Watanabe K."/>
        </authorList>
    </citation>
    <scope>NUCLEOTIDE SEQUENCE [LARGE SCALE GENOMIC DNA]</scope>
</reference>
<evidence type="ECO:0008006" key="4">
    <source>
        <dbReference type="Google" id="ProtNLM"/>
    </source>
</evidence>
<accession>A0AAV3QRP3</accession>
<evidence type="ECO:0000313" key="2">
    <source>
        <dbReference type="EMBL" id="GAA0166774.1"/>
    </source>
</evidence>